<keyword evidence="3" id="KW-1185">Reference proteome</keyword>
<dbReference type="AlphaFoldDB" id="A0A2V5J0C5"/>
<dbReference type="EMBL" id="KZ825595">
    <property type="protein sequence ID" value="PYI26496.1"/>
    <property type="molecule type" value="Genomic_DNA"/>
</dbReference>
<feature type="compositionally biased region" description="Basic residues" evidence="1">
    <location>
        <begin position="1"/>
        <end position="12"/>
    </location>
</feature>
<evidence type="ECO:0000256" key="1">
    <source>
        <dbReference type="SAM" id="MobiDB-lite"/>
    </source>
</evidence>
<reference evidence="2 3" key="1">
    <citation type="submission" date="2018-02" db="EMBL/GenBank/DDBJ databases">
        <title>The genomes of Aspergillus section Nigri reveals drivers in fungal speciation.</title>
        <authorList>
            <consortium name="DOE Joint Genome Institute"/>
            <person name="Vesth T.C."/>
            <person name="Nybo J."/>
            <person name="Theobald S."/>
            <person name="Brandl J."/>
            <person name="Frisvad J.C."/>
            <person name="Nielsen K.F."/>
            <person name="Lyhne E.K."/>
            <person name="Kogle M.E."/>
            <person name="Kuo A."/>
            <person name="Riley R."/>
            <person name="Clum A."/>
            <person name="Nolan M."/>
            <person name="Lipzen A."/>
            <person name="Salamov A."/>
            <person name="Henrissat B."/>
            <person name="Wiebenga A."/>
            <person name="De vries R.P."/>
            <person name="Grigoriev I.V."/>
            <person name="Mortensen U.H."/>
            <person name="Andersen M.R."/>
            <person name="Baker S.E."/>
        </authorList>
    </citation>
    <scope>NUCLEOTIDE SEQUENCE [LARGE SCALE GENOMIC DNA]</scope>
    <source>
        <strain evidence="2 3">CBS 114.80</strain>
    </source>
</reference>
<evidence type="ECO:0000313" key="3">
    <source>
        <dbReference type="Proteomes" id="UP000248817"/>
    </source>
</evidence>
<organism evidence="2 3">
    <name type="scientific">Aspergillus indologenus CBS 114.80</name>
    <dbReference type="NCBI Taxonomy" id="1450541"/>
    <lineage>
        <taxon>Eukaryota</taxon>
        <taxon>Fungi</taxon>
        <taxon>Dikarya</taxon>
        <taxon>Ascomycota</taxon>
        <taxon>Pezizomycotina</taxon>
        <taxon>Eurotiomycetes</taxon>
        <taxon>Eurotiomycetidae</taxon>
        <taxon>Eurotiales</taxon>
        <taxon>Aspergillaceae</taxon>
        <taxon>Aspergillus</taxon>
        <taxon>Aspergillus subgen. Circumdati</taxon>
    </lineage>
</organism>
<evidence type="ECO:0000313" key="2">
    <source>
        <dbReference type="EMBL" id="PYI26496.1"/>
    </source>
</evidence>
<proteinExistence type="predicted"/>
<accession>A0A2V5J0C5</accession>
<gene>
    <name evidence="2" type="ORF">BP00DRAFT_61626</name>
</gene>
<feature type="compositionally biased region" description="Polar residues" evidence="1">
    <location>
        <begin position="15"/>
        <end position="37"/>
    </location>
</feature>
<feature type="region of interest" description="Disordered" evidence="1">
    <location>
        <begin position="1"/>
        <end position="40"/>
    </location>
</feature>
<sequence>MQGHINHMKSRALRASTSKKSAATGKHTTPSIATSRLANDRWTGRAKLSRKYAATSSDPPVSHEKILLRSSRPGPDLFRSSSGAPSYLLSSYVAFCLVCKGRCDTLLPGLWSQPTCSFYVESTCRTGCVHPIANVDYSLAMK</sequence>
<dbReference type="Proteomes" id="UP000248817">
    <property type="component" value="Unassembled WGS sequence"/>
</dbReference>
<name>A0A2V5J0C5_9EURO</name>
<protein>
    <submittedName>
        <fullName evidence="2">Uncharacterized protein</fullName>
    </submittedName>
</protein>